<reference evidence="3 4" key="2">
    <citation type="submission" date="2021-12" db="EMBL/GenBank/DDBJ databases">
        <title>Antimicrobial susceptibility of Lactobacillus delbrueckii subsp. lactis obtained from milk products and other habitats.</title>
        <authorList>
            <person name="Shani N."/>
        </authorList>
    </citation>
    <scope>NUCLEOTIDE SEQUENCE [LARGE SCALE GENOMIC DNA]</scope>
    <source>
        <strain evidence="3 4">FAM 21755</strain>
    </source>
</reference>
<dbReference type="EMBL" id="CP031023">
    <property type="protein sequence ID" value="AZA15571.1"/>
    <property type="molecule type" value="Genomic_DNA"/>
</dbReference>
<keyword evidence="1" id="KW-1133">Transmembrane helix</keyword>
<gene>
    <name evidence="2" type="ORF">DQL93_02440</name>
    <name evidence="3" type="ORF">LOB85_04540</name>
</gene>
<keyword evidence="1" id="KW-0472">Membrane</keyword>
<accession>A0A3G6JCD8</accession>
<sequence length="85" mass="9878">MKKSDSPVSAAEKARRDRVFMWTVFVIIINAVSLVTKLWVFQAAAMIGTTYALYKIVVWDNKKNRYSRKYYNWAGHALDKKDSSK</sequence>
<organism evidence="2">
    <name type="scientific">Lactobacillus delbrueckii subsp. lactis</name>
    <dbReference type="NCBI Taxonomy" id="29397"/>
    <lineage>
        <taxon>Bacteria</taxon>
        <taxon>Bacillati</taxon>
        <taxon>Bacillota</taxon>
        <taxon>Bacilli</taxon>
        <taxon>Lactobacillales</taxon>
        <taxon>Lactobacillaceae</taxon>
        <taxon>Lactobacillus</taxon>
    </lineage>
</organism>
<evidence type="ECO:0000313" key="3">
    <source>
        <dbReference type="EMBL" id="MCD5563416.1"/>
    </source>
</evidence>
<evidence type="ECO:0000313" key="4">
    <source>
        <dbReference type="Proteomes" id="UP001200334"/>
    </source>
</evidence>
<dbReference type="AlphaFoldDB" id="A0A3G6JCD8"/>
<proteinExistence type="predicted"/>
<name>A0A3G6JCD8_LACDL</name>
<keyword evidence="1" id="KW-0812">Transmembrane</keyword>
<evidence type="ECO:0000313" key="2">
    <source>
        <dbReference type="EMBL" id="AZA15571.1"/>
    </source>
</evidence>
<dbReference type="Proteomes" id="UP001200334">
    <property type="component" value="Unassembled WGS sequence"/>
</dbReference>
<dbReference type="RefSeq" id="WP_003611279.1">
    <property type="nucleotide sequence ID" value="NZ_CP046131.1"/>
</dbReference>
<reference evidence="2" key="1">
    <citation type="submission" date="2018-07" db="EMBL/GenBank/DDBJ databases">
        <authorList>
            <person name="Somerville V."/>
        </authorList>
    </citation>
    <scope>NUCLEOTIDE SEQUENCE</scope>
    <source>
        <strain evidence="2">NWC_2_2</strain>
    </source>
</reference>
<feature type="transmembrane region" description="Helical" evidence="1">
    <location>
        <begin position="19"/>
        <end position="35"/>
    </location>
</feature>
<feature type="transmembrane region" description="Helical" evidence="1">
    <location>
        <begin position="41"/>
        <end position="59"/>
    </location>
</feature>
<evidence type="ECO:0000256" key="1">
    <source>
        <dbReference type="SAM" id="Phobius"/>
    </source>
</evidence>
<dbReference type="EMBL" id="JAJNUY010000014">
    <property type="protein sequence ID" value="MCD5563416.1"/>
    <property type="molecule type" value="Genomic_DNA"/>
</dbReference>
<protein>
    <submittedName>
        <fullName evidence="2">Uncharacterized protein</fullName>
    </submittedName>
</protein>